<protein>
    <submittedName>
        <fullName evidence="2">Uncharacterized protein</fullName>
    </submittedName>
</protein>
<dbReference type="Proteomes" id="UP000050562">
    <property type="component" value="Unassembled WGS sequence"/>
</dbReference>
<dbReference type="EMBL" id="LJRC01000051">
    <property type="protein sequence ID" value="KPY39739.1"/>
    <property type="molecule type" value="Genomic_DNA"/>
</dbReference>
<organism evidence="2 3">
    <name type="scientific">Pseudomonas syringae pv. primulae</name>
    <dbReference type="NCBI Taxonomy" id="251707"/>
    <lineage>
        <taxon>Bacteria</taxon>
        <taxon>Pseudomonadati</taxon>
        <taxon>Pseudomonadota</taxon>
        <taxon>Gammaproteobacteria</taxon>
        <taxon>Pseudomonadales</taxon>
        <taxon>Pseudomonadaceae</taxon>
        <taxon>Pseudomonas</taxon>
    </lineage>
</organism>
<evidence type="ECO:0000313" key="2">
    <source>
        <dbReference type="EMBL" id="KPY39739.1"/>
    </source>
</evidence>
<feature type="transmembrane region" description="Helical" evidence="1">
    <location>
        <begin position="301"/>
        <end position="320"/>
    </location>
</feature>
<evidence type="ECO:0000313" key="3">
    <source>
        <dbReference type="Proteomes" id="UP000050562"/>
    </source>
</evidence>
<accession>A0A0P9YZ50</accession>
<keyword evidence="1" id="KW-1133">Transmembrane helix</keyword>
<dbReference type="PATRIC" id="fig|251707.3.peg.3813"/>
<keyword evidence="1" id="KW-0812">Transmembrane</keyword>
<comment type="caution">
    <text evidence="2">The sequence shown here is derived from an EMBL/GenBank/DDBJ whole genome shotgun (WGS) entry which is preliminary data.</text>
</comment>
<proteinExistence type="predicted"/>
<dbReference type="RefSeq" id="WP_057408420.1">
    <property type="nucleotide sequence ID" value="NZ_LJRC01000051.1"/>
</dbReference>
<reference evidence="2 3" key="1">
    <citation type="submission" date="2015-09" db="EMBL/GenBank/DDBJ databases">
        <title>Genome announcement of multiple Pseudomonas syringae strains.</title>
        <authorList>
            <person name="Thakur S."/>
            <person name="Wang P.W."/>
            <person name="Gong Y."/>
            <person name="Weir B.S."/>
            <person name="Guttman D.S."/>
        </authorList>
    </citation>
    <scope>NUCLEOTIDE SEQUENCE [LARGE SCALE GENOMIC DNA]</scope>
    <source>
        <strain evidence="2 3">ICMP3956</strain>
    </source>
</reference>
<sequence>MNFSAYRDHPLHSTLRRILELREKPIFATESVTLNEEYTYSRNKIFSIAAIIETLIRSTPEELVSISGINSINSYLQQVLAEINQYGVDENPARLNNASSFMDSVLASMWAFTPTAQPLLIDALPGLLQAQQKFAIDSVKQVADSTDLLSDHLDALTLEGEDLKSKLQEMSDSVARERAEASAALAKLDQTFTQAEMSRQQAFEDAIRAHREFYTEELKIQAYTASKTLTELDNFRDQAAKIVQVVGNIGVTGNYQLIANKEGGQANFWRWATVIIFGTGISIAMATFWKFWHDPFTQDSALSVLIRLFYAIIITSPAIYTAKESARHRTNSDRARQTELELASIGPFIELLPEDKKNEIRVGLTGQYFGKPVDTHTVSSPIDAASLASALKVLSESVLKAVKPGS</sequence>
<dbReference type="AlphaFoldDB" id="A0A0P9YZ50"/>
<name>A0A0P9YZ50_9PSED</name>
<keyword evidence="1" id="KW-0472">Membrane</keyword>
<evidence type="ECO:0000256" key="1">
    <source>
        <dbReference type="SAM" id="Phobius"/>
    </source>
</evidence>
<gene>
    <name evidence="2" type="ORF">ALO52_02884</name>
</gene>
<feature type="transmembrane region" description="Helical" evidence="1">
    <location>
        <begin position="268"/>
        <end position="289"/>
    </location>
</feature>